<sequence length="81" mass="8723">MIDTFDRTGKAYTAGTYAGAGTFADGFEDKPGKRIPKAGLYASAGVGLARAEWRFFDAEAKGPYEPNPSKIHFLCAVLMDD</sequence>
<protein>
    <submittedName>
        <fullName evidence="1">Uncharacterized protein</fullName>
    </submittedName>
</protein>
<accession>A0A6G1Q418</accession>
<reference evidence="2" key="2">
    <citation type="submission" date="2019-02" db="EMBL/GenBank/DDBJ databases">
        <title>Opniocepnalus argus Var Kimnra genome.</title>
        <authorList>
            <person name="Zhou C."/>
            <person name="Xiao S."/>
        </authorList>
    </citation>
    <scope>NUCLEOTIDE SEQUENCE [LARGE SCALE GENOMIC DNA]</scope>
</reference>
<evidence type="ECO:0000313" key="1">
    <source>
        <dbReference type="EMBL" id="KAF3697361.1"/>
    </source>
</evidence>
<reference evidence="1 2" key="1">
    <citation type="submission" date="2019-02" db="EMBL/GenBank/DDBJ databases">
        <title>Opniocepnalus argus genome.</title>
        <authorList>
            <person name="Zhou C."/>
            <person name="Xiao S."/>
        </authorList>
    </citation>
    <scope>NUCLEOTIDE SEQUENCE [LARGE SCALE GENOMIC DNA]</scope>
    <source>
        <strain evidence="1">OARG1902GOOAL</strain>
        <tissue evidence="1">Muscle</tissue>
    </source>
</reference>
<dbReference type="Proteomes" id="UP000503349">
    <property type="component" value="Chromosome 12"/>
</dbReference>
<name>A0A6G1Q418_CHAAH</name>
<gene>
    <name evidence="1" type="ORF">EXN66_Car013041</name>
</gene>
<dbReference type="EMBL" id="CM015723">
    <property type="protein sequence ID" value="KAF3697361.1"/>
    <property type="molecule type" value="Genomic_DNA"/>
</dbReference>
<organism evidence="1 2">
    <name type="scientific">Channa argus</name>
    <name type="common">Northern snakehead</name>
    <name type="synonym">Ophicephalus argus</name>
    <dbReference type="NCBI Taxonomy" id="215402"/>
    <lineage>
        <taxon>Eukaryota</taxon>
        <taxon>Metazoa</taxon>
        <taxon>Chordata</taxon>
        <taxon>Craniata</taxon>
        <taxon>Vertebrata</taxon>
        <taxon>Euteleostomi</taxon>
        <taxon>Actinopterygii</taxon>
        <taxon>Neopterygii</taxon>
        <taxon>Teleostei</taxon>
        <taxon>Neoteleostei</taxon>
        <taxon>Acanthomorphata</taxon>
        <taxon>Anabantaria</taxon>
        <taxon>Anabantiformes</taxon>
        <taxon>Channoidei</taxon>
        <taxon>Channidae</taxon>
        <taxon>Channa</taxon>
    </lineage>
</organism>
<proteinExistence type="predicted"/>
<evidence type="ECO:0000313" key="2">
    <source>
        <dbReference type="Proteomes" id="UP000503349"/>
    </source>
</evidence>
<dbReference type="AlphaFoldDB" id="A0A6G1Q418"/>
<keyword evidence="2" id="KW-1185">Reference proteome</keyword>